<evidence type="ECO:0000313" key="1">
    <source>
        <dbReference type="EMBL" id="PIP16952.1"/>
    </source>
</evidence>
<sequence>MISLSKYKTRFTRSFLYPLTRKKCKFYIIDGVYFEFLRNTRTFDEYKQLKQFADRYSKIYSNEEDIENAIRLSILYLNKNPSCKSQVSYIDLLLAAQLIRRENKNKVILATCNLNDFPVCIFDRIKLQVVDLEDKVLTIAYIAFNEAKYKKCRDDFLKTAKN</sequence>
<evidence type="ECO:0008006" key="3">
    <source>
        <dbReference type="Google" id="ProtNLM"/>
    </source>
</evidence>
<organism evidence="1 2">
    <name type="scientific">Candidatus Portnoybacteria bacterium CG23_combo_of_CG06-09_8_20_14_all_37_13</name>
    <dbReference type="NCBI Taxonomy" id="1974819"/>
    <lineage>
        <taxon>Bacteria</taxon>
        <taxon>Candidatus Portnoyibacteriota</taxon>
    </lineage>
</organism>
<gene>
    <name evidence="1" type="ORF">COX44_02595</name>
</gene>
<dbReference type="AlphaFoldDB" id="A0A2G9YCP7"/>
<proteinExistence type="predicted"/>
<reference evidence="1 2" key="1">
    <citation type="submission" date="2017-09" db="EMBL/GenBank/DDBJ databases">
        <title>Depth-based differentiation of microbial function through sediment-hosted aquifers and enrichment of novel symbionts in the deep terrestrial subsurface.</title>
        <authorList>
            <person name="Probst A.J."/>
            <person name="Ladd B."/>
            <person name="Jarett J.K."/>
            <person name="Geller-Mcgrath D.E."/>
            <person name="Sieber C.M."/>
            <person name="Emerson J.B."/>
            <person name="Anantharaman K."/>
            <person name="Thomas B.C."/>
            <person name="Malmstrom R."/>
            <person name="Stieglmeier M."/>
            <person name="Klingl A."/>
            <person name="Woyke T."/>
            <person name="Ryan C.M."/>
            <person name="Banfield J.F."/>
        </authorList>
    </citation>
    <scope>NUCLEOTIDE SEQUENCE [LARGE SCALE GENOMIC DNA]</scope>
    <source>
        <strain evidence="1">CG23_combo_of_CG06-09_8_20_14_all_37_13</strain>
    </source>
</reference>
<protein>
    <recommendedName>
        <fullName evidence="3">PIN domain-containing protein</fullName>
    </recommendedName>
</protein>
<dbReference type="Proteomes" id="UP000231480">
    <property type="component" value="Unassembled WGS sequence"/>
</dbReference>
<comment type="caution">
    <text evidence="1">The sequence shown here is derived from an EMBL/GenBank/DDBJ whole genome shotgun (WGS) entry which is preliminary data.</text>
</comment>
<accession>A0A2G9YCP7</accession>
<dbReference type="EMBL" id="PCRH01000058">
    <property type="protein sequence ID" value="PIP16952.1"/>
    <property type="molecule type" value="Genomic_DNA"/>
</dbReference>
<evidence type="ECO:0000313" key="2">
    <source>
        <dbReference type="Proteomes" id="UP000231480"/>
    </source>
</evidence>
<name>A0A2G9YCP7_9BACT</name>